<accession>A0A3N2ASH0</accession>
<evidence type="ECO:0000256" key="1">
    <source>
        <dbReference type="SAM" id="MobiDB-lite"/>
    </source>
</evidence>
<sequence length="247" mass="25064">MSRRGAAAAALTTIALLVAGCAPTAGGPGETPTATATPTASAEPTPTTSAEPTPSPTPSPTDPRADWQEIATPNGTATFRIPPGWTAEVGGEEVAYDGEQHWVNAITVRDETATMTASYSDGPYDDVGAAADFGVVRSTPVATLDADELAAAGDTNRSYLEHYASAWWTTGDGTTFTAHAGLATSPAGESAPASTVIDGERTVSFGVRGEFASEAEAVAWLESDDVTAVLEIVATLDLTGIPAPALP</sequence>
<dbReference type="AlphaFoldDB" id="A0A3N2ASH0"/>
<evidence type="ECO:0000313" key="3">
    <source>
        <dbReference type="EMBL" id="ROR65940.1"/>
    </source>
</evidence>
<organism evidence="3 4">
    <name type="scientific">Agrococcus jenensis</name>
    <dbReference type="NCBI Taxonomy" id="46353"/>
    <lineage>
        <taxon>Bacteria</taxon>
        <taxon>Bacillati</taxon>
        <taxon>Actinomycetota</taxon>
        <taxon>Actinomycetes</taxon>
        <taxon>Micrococcales</taxon>
        <taxon>Microbacteriaceae</taxon>
        <taxon>Agrococcus</taxon>
    </lineage>
</organism>
<keyword evidence="2" id="KW-0732">Signal</keyword>
<proteinExistence type="predicted"/>
<evidence type="ECO:0008006" key="5">
    <source>
        <dbReference type="Google" id="ProtNLM"/>
    </source>
</evidence>
<protein>
    <recommendedName>
        <fullName evidence="5">Lipoprotein</fullName>
    </recommendedName>
</protein>
<evidence type="ECO:0000256" key="2">
    <source>
        <dbReference type="SAM" id="SignalP"/>
    </source>
</evidence>
<reference evidence="3 4" key="1">
    <citation type="submission" date="2018-11" db="EMBL/GenBank/DDBJ databases">
        <title>Sequencing the genomes of 1000 actinobacteria strains.</title>
        <authorList>
            <person name="Klenk H.-P."/>
        </authorList>
    </citation>
    <scope>NUCLEOTIDE SEQUENCE [LARGE SCALE GENOMIC DNA]</scope>
    <source>
        <strain evidence="3 4">DSM 9580</strain>
    </source>
</reference>
<keyword evidence="4" id="KW-1185">Reference proteome</keyword>
<comment type="caution">
    <text evidence="3">The sequence shown here is derived from an EMBL/GenBank/DDBJ whole genome shotgun (WGS) entry which is preliminary data.</text>
</comment>
<dbReference type="Proteomes" id="UP000275456">
    <property type="component" value="Unassembled WGS sequence"/>
</dbReference>
<feature type="region of interest" description="Disordered" evidence="1">
    <location>
        <begin position="25"/>
        <end position="68"/>
    </location>
</feature>
<dbReference type="EMBL" id="RKHJ01000001">
    <property type="protein sequence ID" value="ROR65940.1"/>
    <property type="molecule type" value="Genomic_DNA"/>
</dbReference>
<feature type="chain" id="PRO_5017930192" description="Lipoprotein" evidence="2">
    <location>
        <begin position="25"/>
        <end position="247"/>
    </location>
</feature>
<feature type="signal peptide" evidence="2">
    <location>
        <begin position="1"/>
        <end position="24"/>
    </location>
</feature>
<gene>
    <name evidence="3" type="ORF">EDD26_1314</name>
</gene>
<dbReference type="OrthoDB" id="5112252at2"/>
<dbReference type="RefSeq" id="WP_123696976.1">
    <property type="nucleotide sequence ID" value="NZ_RKHJ01000001.1"/>
</dbReference>
<name>A0A3N2ASH0_9MICO</name>
<evidence type="ECO:0000313" key="4">
    <source>
        <dbReference type="Proteomes" id="UP000275456"/>
    </source>
</evidence>
<dbReference type="PROSITE" id="PS51257">
    <property type="entry name" value="PROKAR_LIPOPROTEIN"/>
    <property type="match status" value="1"/>
</dbReference>
<feature type="compositionally biased region" description="Low complexity" evidence="1">
    <location>
        <begin position="25"/>
        <end position="52"/>
    </location>
</feature>